<feature type="transmembrane region" description="Helical" evidence="7">
    <location>
        <begin position="51"/>
        <end position="71"/>
    </location>
</feature>
<dbReference type="GeneTree" id="ENSGT00940000158153"/>
<keyword evidence="6" id="KW-1015">Disulfide bond</keyword>
<dbReference type="PRINTS" id="PR00259">
    <property type="entry name" value="TMFOUR"/>
</dbReference>
<feature type="transmembrane region" description="Helical" evidence="7">
    <location>
        <begin position="221"/>
        <end position="244"/>
    </location>
</feature>
<evidence type="ECO:0000256" key="1">
    <source>
        <dbReference type="ARBA" id="ARBA00004141"/>
    </source>
</evidence>
<evidence type="ECO:0000256" key="7">
    <source>
        <dbReference type="RuleBase" id="RU361218"/>
    </source>
</evidence>
<evidence type="ECO:0000256" key="5">
    <source>
        <dbReference type="ARBA" id="ARBA00023136"/>
    </source>
</evidence>
<dbReference type="Gene3D" id="1.10.1450.10">
    <property type="entry name" value="Tetraspanin"/>
    <property type="match status" value="1"/>
</dbReference>
<proteinExistence type="inferred from homology"/>
<keyword evidence="5 7" id="KW-0472">Membrane</keyword>
<dbReference type="InterPro" id="IPR018499">
    <property type="entry name" value="Tetraspanin/Peripherin"/>
</dbReference>
<dbReference type="PROSITE" id="PS51257">
    <property type="entry name" value="PROKAR_LIPOPROTEIN"/>
    <property type="match status" value="1"/>
</dbReference>
<dbReference type="PANTHER" id="PTHR19282:SF380">
    <property type="entry name" value="TETRASPANIN-8"/>
    <property type="match status" value="1"/>
</dbReference>
<dbReference type="PROSITE" id="PS00421">
    <property type="entry name" value="TM4_1"/>
    <property type="match status" value="1"/>
</dbReference>
<evidence type="ECO:0000256" key="4">
    <source>
        <dbReference type="ARBA" id="ARBA00022989"/>
    </source>
</evidence>
<keyword evidence="9" id="KW-1185">Reference proteome</keyword>
<organism evidence="8 9">
    <name type="scientific">Amphiprion percula</name>
    <name type="common">Orange clownfish</name>
    <name type="synonym">Lutjanus percula</name>
    <dbReference type="NCBI Taxonomy" id="161767"/>
    <lineage>
        <taxon>Eukaryota</taxon>
        <taxon>Metazoa</taxon>
        <taxon>Chordata</taxon>
        <taxon>Craniata</taxon>
        <taxon>Vertebrata</taxon>
        <taxon>Euteleostomi</taxon>
        <taxon>Actinopterygii</taxon>
        <taxon>Neopterygii</taxon>
        <taxon>Teleostei</taxon>
        <taxon>Neoteleostei</taxon>
        <taxon>Acanthomorphata</taxon>
        <taxon>Ovalentaria</taxon>
        <taxon>Pomacentridae</taxon>
        <taxon>Amphiprion</taxon>
    </lineage>
</organism>
<dbReference type="InterPro" id="IPR000301">
    <property type="entry name" value="Tetraspanin_animals"/>
</dbReference>
<dbReference type="Ensembl" id="ENSAPET00000034389.1">
    <property type="protein sequence ID" value="ENSAPEP00000033511.1"/>
    <property type="gene ID" value="ENSAPEG00000023805.1"/>
</dbReference>
<evidence type="ECO:0000256" key="3">
    <source>
        <dbReference type="ARBA" id="ARBA00022692"/>
    </source>
</evidence>
<dbReference type="GO" id="GO:0005886">
    <property type="term" value="C:plasma membrane"/>
    <property type="evidence" value="ECO:0007669"/>
    <property type="project" value="TreeGrafter"/>
</dbReference>
<feature type="transmembrane region" description="Helical" evidence="7">
    <location>
        <begin position="9"/>
        <end position="31"/>
    </location>
</feature>
<keyword evidence="3 7" id="KW-0812">Transmembrane</keyword>
<dbReference type="STRING" id="161767.ENSAPEP00000033511"/>
<feature type="disulfide bond" evidence="6">
    <location>
        <begin position="171"/>
        <end position="188"/>
    </location>
</feature>
<keyword evidence="4 7" id="KW-1133">Transmembrane helix</keyword>
<dbReference type="PIRSF" id="PIRSF002419">
    <property type="entry name" value="Tetraspanin"/>
    <property type="match status" value="1"/>
</dbReference>
<evidence type="ECO:0000313" key="8">
    <source>
        <dbReference type="Ensembl" id="ENSAPEP00000033511.1"/>
    </source>
</evidence>
<sequence>MAVNKCIKYLLFFFNLLFWLSGCIILAVSIYLKVSKHNSKITDESLPGVDLMIAIGVIIMVLGCLGCCGAIRENRCMLLLFFISLLLIFILLLAAGILAAVAENKVRQEVTQEVTGSAFFFFSNKPSFSVCICFQVEEWVKESLDKFTPLSDQKPDVIEDLEKMQRELKCCGLINGQQDWAGKIPNSCKCNSTETSTCTGTYYDTPCATQIVKLLESNMEVVIGIAFAIAVLLIFGMVFSMILYCQIGRKQEATTTA</sequence>
<comment type="similarity">
    <text evidence="2 7">Belongs to the tetraspanin (TM4SF) family.</text>
</comment>
<dbReference type="Pfam" id="PF00335">
    <property type="entry name" value="Tetraspanin"/>
    <property type="match status" value="1"/>
</dbReference>
<reference evidence="8" key="3">
    <citation type="submission" date="2025-09" db="UniProtKB">
        <authorList>
            <consortium name="Ensembl"/>
        </authorList>
    </citation>
    <scope>IDENTIFICATION</scope>
</reference>
<dbReference type="PANTHER" id="PTHR19282">
    <property type="entry name" value="TETRASPANIN"/>
    <property type="match status" value="1"/>
</dbReference>
<evidence type="ECO:0000256" key="2">
    <source>
        <dbReference type="ARBA" id="ARBA00006840"/>
    </source>
</evidence>
<dbReference type="Proteomes" id="UP000265080">
    <property type="component" value="Chromosome 21"/>
</dbReference>
<evidence type="ECO:0000256" key="6">
    <source>
        <dbReference type="PIRSR" id="PIRSR002419-1"/>
    </source>
</evidence>
<dbReference type="InterPro" id="IPR018503">
    <property type="entry name" value="Tetraspanin_CS"/>
</dbReference>
<name>A0A3P8U9L1_AMPPE</name>
<dbReference type="AlphaFoldDB" id="A0A3P8U9L1"/>
<reference evidence="8 9" key="1">
    <citation type="submission" date="2018-03" db="EMBL/GenBank/DDBJ databases">
        <title>Finding Nemo's genes: A chromosome-scale reference assembly of the genome of the orange clownfish Amphiprion percula.</title>
        <authorList>
            <person name="Lehmann R."/>
        </authorList>
    </citation>
    <scope>NUCLEOTIDE SEQUENCE</scope>
</reference>
<feature type="transmembrane region" description="Helical" evidence="7">
    <location>
        <begin position="78"/>
        <end position="102"/>
    </location>
</feature>
<evidence type="ECO:0000313" key="9">
    <source>
        <dbReference type="Proteomes" id="UP000265080"/>
    </source>
</evidence>
<reference evidence="8" key="2">
    <citation type="submission" date="2025-08" db="UniProtKB">
        <authorList>
            <consortium name="Ensembl"/>
        </authorList>
    </citation>
    <scope>IDENTIFICATION</scope>
</reference>
<accession>A0A3P8U9L1</accession>
<dbReference type="SUPFAM" id="SSF48652">
    <property type="entry name" value="Tetraspanin"/>
    <property type="match status" value="1"/>
</dbReference>
<dbReference type="InterPro" id="IPR008952">
    <property type="entry name" value="Tetraspanin_EC2_sf"/>
</dbReference>
<comment type="subcellular location">
    <subcellularLocation>
        <location evidence="1 7">Membrane</location>
        <topology evidence="1 7">Multi-pass membrane protein</topology>
    </subcellularLocation>
</comment>
<protein>
    <recommendedName>
        <fullName evidence="7">Tetraspanin</fullName>
    </recommendedName>
</protein>